<dbReference type="Pfam" id="PF01106">
    <property type="entry name" value="NifU"/>
    <property type="match status" value="1"/>
</dbReference>
<sequence>MELKIENTPNKDIIKFVAPHTLVEGSFEISNFDEAKNIPLAQELLKFSFITKILITANFIALQKNESIDWELVQNEIKEIIIDELLANPSIIIKPQKNPITVYAESTPNQEVMKFVTSRILVEGIIEIKDVHEAKDVPLALYLLSFPYVKEIFICDNFISITKNKDFDWQEIAMEIRTNISEYLKDNKDISYLNELIVKESIENSDRKEYTPIEEKIKKILDEYVLPAVSGDGGNIDLVSFDETTKTAKMILQGACSGCPSSVITLKNGIENLLKQMLPNEVENVEAING</sequence>
<evidence type="ECO:0000256" key="1">
    <source>
        <dbReference type="ARBA" id="ARBA00006420"/>
    </source>
</evidence>
<evidence type="ECO:0000313" key="4">
    <source>
        <dbReference type="Proteomes" id="UP000319499"/>
    </source>
</evidence>
<dbReference type="SUPFAM" id="SSF110836">
    <property type="entry name" value="Hypothetical protein SAV1430"/>
    <property type="match status" value="2"/>
</dbReference>
<dbReference type="GO" id="GO:0005506">
    <property type="term" value="F:iron ion binding"/>
    <property type="evidence" value="ECO:0007669"/>
    <property type="project" value="InterPro"/>
</dbReference>
<dbReference type="OrthoDB" id="9796965at2"/>
<protein>
    <submittedName>
        <fullName evidence="3">NifU family protein</fullName>
    </submittedName>
</protein>
<dbReference type="Gene3D" id="3.30.300.130">
    <property type="entry name" value="Fe-S cluster assembly (FSCA)"/>
    <property type="match status" value="1"/>
</dbReference>
<dbReference type="GO" id="GO:0016226">
    <property type="term" value="P:iron-sulfur cluster assembly"/>
    <property type="evidence" value="ECO:0007669"/>
    <property type="project" value="InterPro"/>
</dbReference>
<comment type="similarity">
    <text evidence="1">Belongs to the NifU family.</text>
</comment>
<accession>A0A563D9I1</accession>
<reference evidence="3 4" key="1">
    <citation type="submission" date="2019-02" db="EMBL/GenBank/DDBJ databases">
        <title>Apibacter muscae sp. nov.: a novel member of the house fly microbiota.</title>
        <authorList>
            <person name="Park R."/>
        </authorList>
    </citation>
    <scope>NUCLEOTIDE SEQUENCE [LARGE SCALE GENOMIC DNA]</scope>
    <source>
        <strain evidence="3 4">AL1</strain>
    </source>
</reference>
<organism evidence="3 4">
    <name type="scientific">Apibacter muscae</name>
    <dbReference type="NCBI Taxonomy" id="2509004"/>
    <lineage>
        <taxon>Bacteria</taxon>
        <taxon>Pseudomonadati</taxon>
        <taxon>Bacteroidota</taxon>
        <taxon>Flavobacteriia</taxon>
        <taxon>Flavobacteriales</taxon>
        <taxon>Weeksellaceae</taxon>
        <taxon>Apibacter</taxon>
    </lineage>
</organism>
<dbReference type="PANTHER" id="PTHR11178">
    <property type="entry name" value="IRON-SULFUR CLUSTER SCAFFOLD PROTEIN NFU-RELATED"/>
    <property type="match status" value="1"/>
</dbReference>
<dbReference type="InterPro" id="IPR036498">
    <property type="entry name" value="Nfu/NifU_N_sf"/>
</dbReference>
<dbReference type="SUPFAM" id="SSF117916">
    <property type="entry name" value="Fe-S cluster assembly (FSCA) domain-like"/>
    <property type="match status" value="1"/>
</dbReference>
<dbReference type="Gene3D" id="3.30.1370.70">
    <property type="entry name" value="Scaffold protein Nfu/NifU, N-terminal domain"/>
    <property type="match status" value="2"/>
</dbReference>
<name>A0A563D9I1_9FLAO</name>
<dbReference type="Proteomes" id="UP000319499">
    <property type="component" value="Unassembled WGS sequence"/>
</dbReference>
<evidence type="ECO:0000313" key="3">
    <source>
        <dbReference type="EMBL" id="TWP26767.1"/>
    </source>
</evidence>
<dbReference type="AlphaFoldDB" id="A0A563D9I1"/>
<dbReference type="Pfam" id="PF08712">
    <property type="entry name" value="Nfu_N"/>
    <property type="match status" value="2"/>
</dbReference>
<dbReference type="InterPro" id="IPR034904">
    <property type="entry name" value="FSCA_dom_sf"/>
</dbReference>
<feature type="domain" description="Scaffold protein Nfu/NifU N-terminal" evidence="2">
    <location>
        <begin position="3"/>
        <end position="88"/>
    </location>
</feature>
<evidence type="ECO:0000259" key="2">
    <source>
        <dbReference type="SMART" id="SM00932"/>
    </source>
</evidence>
<dbReference type="SMART" id="SM00932">
    <property type="entry name" value="Nfu_N"/>
    <property type="match status" value="2"/>
</dbReference>
<dbReference type="EMBL" id="SELH01000025">
    <property type="protein sequence ID" value="TWP26767.1"/>
    <property type="molecule type" value="Genomic_DNA"/>
</dbReference>
<proteinExistence type="inferred from homology"/>
<gene>
    <name evidence="3" type="ORF">ETU09_09400</name>
</gene>
<feature type="domain" description="Scaffold protein Nfu/NifU N-terminal" evidence="2">
    <location>
        <begin position="102"/>
        <end position="187"/>
    </location>
</feature>
<comment type="caution">
    <text evidence="3">The sequence shown here is derived from an EMBL/GenBank/DDBJ whole genome shotgun (WGS) entry which is preliminary data.</text>
</comment>
<dbReference type="RefSeq" id="WP_146293276.1">
    <property type="nucleotide sequence ID" value="NZ_SELH01000025.1"/>
</dbReference>
<dbReference type="InterPro" id="IPR014824">
    <property type="entry name" value="Nfu/NifU_N"/>
</dbReference>
<dbReference type="GO" id="GO:0051536">
    <property type="term" value="F:iron-sulfur cluster binding"/>
    <property type="evidence" value="ECO:0007669"/>
    <property type="project" value="InterPro"/>
</dbReference>
<dbReference type="PANTHER" id="PTHR11178:SF1">
    <property type="entry name" value="NFU1 IRON-SULFUR CLUSTER SCAFFOLD HOMOLOG, MITOCHONDRIAL"/>
    <property type="match status" value="1"/>
</dbReference>
<dbReference type="InterPro" id="IPR001075">
    <property type="entry name" value="NIF_FeS_clus_asmbl_NifU_C"/>
</dbReference>
<keyword evidence="4" id="KW-1185">Reference proteome</keyword>